<reference evidence="7" key="1">
    <citation type="journal article" date="2019" name="Int. J. Syst. Evol. Microbiol.">
        <title>The Global Catalogue of Microorganisms (GCM) 10K type strain sequencing project: providing services to taxonomists for standard genome sequencing and annotation.</title>
        <authorList>
            <consortium name="The Broad Institute Genomics Platform"/>
            <consortium name="The Broad Institute Genome Sequencing Center for Infectious Disease"/>
            <person name="Wu L."/>
            <person name="Ma J."/>
        </authorList>
    </citation>
    <scope>NUCLEOTIDE SEQUENCE [LARGE SCALE GENOMIC DNA]</scope>
    <source>
        <strain evidence="7">CCUG 43114</strain>
    </source>
</reference>
<proteinExistence type="predicted"/>
<sequence>MSDEDLLTARLTALAAQEQRLLAQLDRVVAASEQSNADDEHDPEGATIAWERQQLAAVLDQVRRSRAALEEAVAARARGEATTCERCGATIDPRRLEARPEARTCIDCARSVARRR</sequence>
<accession>A0ABW0GP78</accession>
<keyword evidence="1" id="KW-0479">Metal-binding</keyword>
<protein>
    <submittedName>
        <fullName evidence="6">TraR/DksA family transcriptional regulator</fullName>
    </submittedName>
</protein>
<evidence type="ECO:0000313" key="6">
    <source>
        <dbReference type="EMBL" id="MFC5381419.1"/>
    </source>
</evidence>
<dbReference type="PROSITE" id="PS51128">
    <property type="entry name" value="ZF_DKSA_2"/>
    <property type="match status" value="1"/>
</dbReference>
<evidence type="ECO:0000256" key="4">
    <source>
        <dbReference type="PROSITE-ProRule" id="PRU00510"/>
    </source>
</evidence>
<organism evidence="6 7">
    <name type="scientific">Aquipuribacter nitratireducens</name>
    <dbReference type="NCBI Taxonomy" id="650104"/>
    <lineage>
        <taxon>Bacteria</taxon>
        <taxon>Bacillati</taxon>
        <taxon>Actinomycetota</taxon>
        <taxon>Actinomycetes</taxon>
        <taxon>Micrococcales</taxon>
        <taxon>Intrasporangiaceae</taxon>
        <taxon>Aquipuribacter</taxon>
    </lineage>
</organism>
<keyword evidence="7" id="KW-1185">Reference proteome</keyword>
<evidence type="ECO:0000256" key="2">
    <source>
        <dbReference type="ARBA" id="ARBA00022771"/>
    </source>
</evidence>
<dbReference type="InterPro" id="IPR020458">
    <property type="entry name" value="Znf_DskA_TraR_CS"/>
</dbReference>
<dbReference type="Pfam" id="PF01258">
    <property type="entry name" value="zf-dskA_traR"/>
    <property type="match status" value="1"/>
</dbReference>
<dbReference type="Gene3D" id="1.20.120.910">
    <property type="entry name" value="DksA, coiled-coil domain"/>
    <property type="match status" value="1"/>
</dbReference>
<dbReference type="PANTHER" id="PTHR33823">
    <property type="entry name" value="RNA POLYMERASE-BINDING TRANSCRIPTION FACTOR DKSA-RELATED"/>
    <property type="match status" value="1"/>
</dbReference>
<dbReference type="InterPro" id="IPR000962">
    <property type="entry name" value="Znf_DskA_TraR"/>
</dbReference>
<evidence type="ECO:0000256" key="1">
    <source>
        <dbReference type="ARBA" id="ARBA00022723"/>
    </source>
</evidence>
<dbReference type="PANTHER" id="PTHR33823:SF4">
    <property type="entry name" value="GENERAL STRESS PROTEIN 16O"/>
    <property type="match status" value="1"/>
</dbReference>
<name>A0ABW0GP78_9MICO</name>
<dbReference type="SUPFAM" id="SSF57716">
    <property type="entry name" value="Glucocorticoid receptor-like (DNA-binding domain)"/>
    <property type="match status" value="1"/>
</dbReference>
<feature type="domain" description="Zinc finger DksA/TraR C4-type" evidence="5">
    <location>
        <begin position="82"/>
        <end position="110"/>
    </location>
</feature>
<comment type="caution">
    <text evidence="6">The sequence shown here is derived from an EMBL/GenBank/DDBJ whole genome shotgun (WGS) entry which is preliminary data.</text>
</comment>
<dbReference type="EMBL" id="JBHSLD010000009">
    <property type="protein sequence ID" value="MFC5381419.1"/>
    <property type="molecule type" value="Genomic_DNA"/>
</dbReference>
<evidence type="ECO:0000259" key="5">
    <source>
        <dbReference type="Pfam" id="PF01258"/>
    </source>
</evidence>
<evidence type="ECO:0000313" key="7">
    <source>
        <dbReference type="Proteomes" id="UP001596122"/>
    </source>
</evidence>
<gene>
    <name evidence="6" type="ORF">ACFPJ6_11500</name>
</gene>
<keyword evidence="3" id="KW-0862">Zinc</keyword>
<dbReference type="PROSITE" id="PS01102">
    <property type="entry name" value="ZF_DKSA_1"/>
    <property type="match status" value="1"/>
</dbReference>
<feature type="zinc finger region" description="dksA C4-type" evidence="4">
    <location>
        <begin position="84"/>
        <end position="108"/>
    </location>
</feature>
<keyword evidence="2" id="KW-0863">Zinc-finger</keyword>
<dbReference type="Proteomes" id="UP001596122">
    <property type="component" value="Unassembled WGS sequence"/>
</dbReference>
<dbReference type="RefSeq" id="WP_340269306.1">
    <property type="nucleotide sequence ID" value="NZ_JBBEOG010000004.1"/>
</dbReference>
<evidence type="ECO:0000256" key="3">
    <source>
        <dbReference type="ARBA" id="ARBA00022833"/>
    </source>
</evidence>